<evidence type="ECO:0000256" key="1">
    <source>
        <dbReference type="ARBA" id="ARBA00011975"/>
    </source>
</evidence>
<comment type="caution">
    <text evidence="8">The sequence shown here is derived from an EMBL/GenBank/DDBJ whole genome shotgun (WGS) entry which is preliminary data.</text>
</comment>
<evidence type="ECO:0000256" key="4">
    <source>
        <dbReference type="ARBA" id="ARBA00022691"/>
    </source>
</evidence>
<dbReference type="Proteomes" id="UP000681027">
    <property type="component" value="Unassembled WGS sequence"/>
</dbReference>
<evidence type="ECO:0000256" key="7">
    <source>
        <dbReference type="RuleBase" id="RU000416"/>
    </source>
</evidence>
<keyword evidence="5" id="KW-0680">Restriction system</keyword>
<keyword evidence="3 6" id="KW-0808">Transferase</keyword>
<evidence type="ECO:0000313" key="8">
    <source>
        <dbReference type="EMBL" id="MBS4188683.1"/>
    </source>
</evidence>
<gene>
    <name evidence="8" type="ORF">KHA94_00415</name>
</gene>
<name>A0ABS5NLJ3_9BACI</name>
<dbReference type="PROSITE" id="PS51679">
    <property type="entry name" value="SAM_MT_C5"/>
    <property type="match status" value="1"/>
</dbReference>
<organism evidence="8 9">
    <name type="scientific">Cytobacillus citreus</name>
    <dbReference type="NCBI Taxonomy" id="2833586"/>
    <lineage>
        <taxon>Bacteria</taxon>
        <taxon>Bacillati</taxon>
        <taxon>Bacillota</taxon>
        <taxon>Bacilli</taxon>
        <taxon>Bacillales</taxon>
        <taxon>Bacillaceae</taxon>
        <taxon>Cytobacillus</taxon>
    </lineage>
</organism>
<evidence type="ECO:0000256" key="2">
    <source>
        <dbReference type="ARBA" id="ARBA00022603"/>
    </source>
</evidence>
<dbReference type="Pfam" id="PF00145">
    <property type="entry name" value="DNA_methylase"/>
    <property type="match status" value="1"/>
</dbReference>
<keyword evidence="2 6" id="KW-0489">Methyltransferase</keyword>
<dbReference type="InterPro" id="IPR001525">
    <property type="entry name" value="C5_MeTfrase"/>
</dbReference>
<dbReference type="EMBL" id="JAGYPM010000001">
    <property type="protein sequence ID" value="MBS4188683.1"/>
    <property type="molecule type" value="Genomic_DNA"/>
</dbReference>
<keyword evidence="4 6" id="KW-0949">S-adenosyl-L-methionine</keyword>
<dbReference type="EC" id="2.1.1.37" evidence="1"/>
<protein>
    <recommendedName>
        <fullName evidence="1">DNA (cytosine-5-)-methyltransferase</fullName>
        <ecNumber evidence="1">2.1.1.37</ecNumber>
    </recommendedName>
</protein>
<keyword evidence="9" id="KW-1185">Reference proteome</keyword>
<dbReference type="NCBIfam" id="TIGR00675">
    <property type="entry name" value="dcm"/>
    <property type="match status" value="1"/>
</dbReference>
<feature type="active site" evidence="6">
    <location>
        <position position="70"/>
    </location>
</feature>
<dbReference type="RefSeq" id="WP_213100204.1">
    <property type="nucleotide sequence ID" value="NZ_JAGYPM010000001.1"/>
</dbReference>
<evidence type="ECO:0000256" key="3">
    <source>
        <dbReference type="ARBA" id="ARBA00022679"/>
    </source>
</evidence>
<evidence type="ECO:0000256" key="6">
    <source>
        <dbReference type="PROSITE-ProRule" id="PRU01016"/>
    </source>
</evidence>
<dbReference type="PANTHER" id="PTHR46098">
    <property type="entry name" value="TRNA (CYTOSINE(38)-C(5))-METHYLTRANSFERASE"/>
    <property type="match status" value="1"/>
</dbReference>
<comment type="similarity">
    <text evidence="6 7">Belongs to the class I-like SAM-binding methyltransferase superfamily. C5-methyltransferase family.</text>
</comment>
<sequence length="333" mass="38447">MIKILELFGGIGAPRKALINLGIDHKCIDYVEWQPNRVKAYNALYDHLHKPQDVRGWNLKPDILVHGSPCQDNSAANLNDDKGRSKLILETIRIIREMCEWRPKVVIWENVKGALFKSKRPIFDEYLQEMEKLGYTNSFSVLNAMDFGIPQARERVFCVSLLGSSIFDFNKLIRRPLRSIAEFLQDESEFDLEKYIVNIPSMLNRIADLASPEEIERNKSKFRYIETIQTHCWTLTERPDRCPGPGVIKTSDGRYRYPTEREYLRLMGFDDADFDLMSQVFPIKPHLRSATLYALAGNSIVVQVLEAIFKVIMDEDYGTDFIADATGQLQLIY</sequence>
<evidence type="ECO:0000313" key="9">
    <source>
        <dbReference type="Proteomes" id="UP000681027"/>
    </source>
</evidence>
<dbReference type="SUPFAM" id="SSF53335">
    <property type="entry name" value="S-adenosyl-L-methionine-dependent methyltransferases"/>
    <property type="match status" value="1"/>
</dbReference>
<dbReference type="GO" id="GO:0032259">
    <property type="term" value="P:methylation"/>
    <property type="evidence" value="ECO:0007669"/>
    <property type="project" value="UniProtKB-KW"/>
</dbReference>
<dbReference type="PRINTS" id="PR00105">
    <property type="entry name" value="C5METTRFRASE"/>
</dbReference>
<dbReference type="Gene3D" id="3.40.50.150">
    <property type="entry name" value="Vaccinia Virus protein VP39"/>
    <property type="match status" value="1"/>
</dbReference>
<dbReference type="PANTHER" id="PTHR46098:SF1">
    <property type="entry name" value="TRNA (CYTOSINE(38)-C(5))-METHYLTRANSFERASE"/>
    <property type="match status" value="1"/>
</dbReference>
<dbReference type="InterPro" id="IPR050750">
    <property type="entry name" value="C5-MTase"/>
</dbReference>
<evidence type="ECO:0000256" key="5">
    <source>
        <dbReference type="ARBA" id="ARBA00022747"/>
    </source>
</evidence>
<accession>A0ABS5NLJ3</accession>
<reference evidence="8 9" key="1">
    <citation type="submission" date="2021-05" db="EMBL/GenBank/DDBJ databases">
        <title>Novel Bacillus species.</title>
        <authorList>
            <person name="Liu G."/>
        </authorList>
    </citation>
    <scope>NUCLEOTIDE SEQUENCE [LARGE SCALE GENOMIC DNA]</scope>
    <source>
        <strain evidence="8 9">FJAT-49705</strain>
    </source>
</reference>
<dbReference type="GO" id="GO:0008168">
    <property type="term" value="F:methyltransferase activity"/>
    <property type="evidence" value="ECO:0007669"/>
    <property type="project" value="UniProtKB-KW"/>
</dbReference>
<dbReference type="InterPro" id="IPR029063">
    <property type="entry name" value="SAM-dependent_MTases_sf"/>
</dbReference>
<proteinExistence type="inferred from homology"/>